<organism evidence="6 7">
    <name type="scientific">Eutrema salsugineum</name>
    <name type="common">Saltwater cress</name>
    <name type="synonym">Sisymbrium salsugineum</name>
    <dbReference type="NCBI Taxonomy" id="72664"/>
    <lineage>
        <taxon>Eukaryota</taxon>
        <taxon>Viridiplantae</taxon>
        <taxon>Streptophyta</taxon>
        <taxon>Embryophyta</taxon>
        <taxon>Tracheophyta</taxon>
        <taxon>Spermatophyta</taxon>
        <taxon>Magnoliopsida</taxon>
        <taxon>eudicotyledons</taxon>
        <taxon>Gunneridae</taxon>
        <taxon>Pentapetalae</taxon>
        <taxon>rosids</taxon>
        <taxon>malvids</taxon>
        <taxon>Brassicales</taxon>
        <taxon>Brassicaceae</taxon>
        <taxon>Eutremeae</taxon>
        <taxon>Eutrema</taxon>
    </lineage>
</organism>
<feature type="domain" description="Ubiquitin-like protease family profile" evidence="5">
    <location>
        <begin position="516"/>
        <end position="709"/>
    </location>
</feature>
<evidence type="ECO:0000313" key="6">
    <source>
        <dbReference type="EMBL" id="ESQ38289.1"/>
    </source>
</evidence>
<keyword evidence="3" id="KW-0378">Hydrolase</keyword>
<protein>
    <recommendedName>
        <fullName evidence="5">Ubiquitin-like protease family profile domain-containing protein</fullName>
    </recommendedName>
</protein>
<dbReference type="SUPFAM" id="SSF54001">
    <property type="entry name" value="Cysteine proteinases"/>
    <property type="match status" value="1"/>
</dbReference>
<dbReference type="InterPro" id="IPR003653">
    <property type="entry name" value="Peptidase_C48_C"/>
</dbReference>
<evidence type="ECO:0000256" key="2">
    <source>
        <dbReference type="ARBA" id="ARBA00022670"/>
    </source>
</evidence>
<dbReference type="Proteomes" id="UP000030689">
    <property type="component" value="Unassembled WGS sequence"/>
</dbReference>
<comment type="similarity">
    <text evidence="1">Belongs to the peptidase C48 family.</text>
</comment>
<reference evidence="6 7" key="1">
    <citation type="journal article" date="2013" name="Front. Plant Sci.">
        <title>The Reference Genome of the Halophytic Plant Eutrema salsugineum.</title>
        <authorList>
            <person name="Yang R."/>
            <person name="Jarvis D.E."/>
            <person name="Chen H."/>
            <person name="Beilstein M.A."/>
            <person name="Grimwood J."/>
            <person name="Jenkins J."/>
            <person name="Shu S."/>
            <person name="Prochnik S."/>
            <person name="Xin M."/>
            <person name="Ma C."/>
            <person name="Schmutz J."/>
            <person name="Wing R.A."/>
            <person name="Mitchell-Olds T."/>
            <person name="Schumaker K.S."/>
            <person name="Wang X."/>
        </authorList>
    </citation>
    <scope>NUCLEOTIDE SEQUENCE [LARGE SCALE GENOMIC DNA]</scope>
</reference>
<gene>
    <name evidence="6" type="ORF">EUTSA_v10029129mg</name>
</gene>
<evidence type="ECO:0000256" key="4">
    <source>
        <dbReference type="SAM" id="MobiDB-lite"/>
    </source>
</evidence>
<dbReference type="EMBL" id="KI517537">
    <property type="protein sequence ID" value="ESQ38289.1"/>
    <property type="molecule type" value="Genomic_DNA"/>
</dbReference>
<dbReference type="PROSITE" id="PS50600">
    <property type="entry name" value="ULP_PROTEASE"/>
    <property type="match status" value="1"/>
</dbReference>
<dbReference type="KEGG" id="eus:EUTSA_v10029129mg"/>
<dbReference type="AlphaFoldDB" id="V4L3Q9"/>
<accession>V4L3Q9</accession>
<dbReference type="GO" id="GO:0006508">
    <property type="term" value="P:proteolysis"/>
    <property type="evidence" value="ECO:0007669"/>
    <property type="project" value="UniProtKB-KW"/>
</dbReference>
<dbReference type="OMA" id="NIAKKHW"/>
<feature type="region of interest" description="Disordered" evidence="4">
    <location>
        <begin position="310"/>
        <end position="339"/>
    </location>
</feature>
<evidence type="ECO:0000313" key="7">
    <source>
        <dbReference type="Proteomes" id="UP000030689"/>
    </source>
</evidence>
<feature type="compositionally biased region" description="Acidic residues" evidence="4">
    <location>
        <begin position="80"/>
        <end position="95"/>
    </location>
</feature>
<sequence>MLKKRTVADTTTRLKYACLAIIGAVLCPTNHSIKVKDEVALAQSTVAVKGFFHAVQLILVEAVPALMEVIQVNDSSSSSESEDGEDDDGETDEVSDGARVEDNTANQEHQNDTDKALPKPATRSDAPKLGFSPGHAREVDEEGKVDVFCIIPEAPDAVSFHEDLCWSDEEEDFKVDNMVRLIGEGFQFSKEMFKGGMTQAELLKLKNEKKEIREKKEKEKLVESISGMASEKGNQGYPVVGDTMGEQTRLQLAAIETTLKSAIGKMDVIEKDVAGYEENLKNTLDQKLKDMQEELLSNILGFLDKSLSAGGKTESTKDVSKNPIMNPAPQTHSDSRRLTTNDAKVDADAAIAAAVGMVKEMGDKVTRPNTNAGPSTSVLQMGNRGNADFRLQTASSEVGESNVATTFESADHKLGQSVVDAGVGIKDGDGVDDFAEDAANGNVLLRRDKRPCLQNSALTDYEIDKRVLTCTIGTNPFLCSPEQQREFFEKFVRLHALLKTNRTFSGVSVISLGDGTSVSSKDVLDIAERTKPMHSKMMDTLLLYVRVVHGGQFSNPAQNRTEFMETKFVAQLMKCWGKFSRLATKDRPRYVFGDGVMDYLEPWSHKNAIPERLYMPFNLDKEYWVAIFVDVPGAAMHILDCNTAFRTDAALKKDCMPLAQMLLYVLKQIPGYKRPNDFKHFAFNRKKGLPQNFIHTDLGVTSALLMMVHSVGGAERCRTLTLEKLTKDSQILAVKFYEEFDEGV</sequence>
<feature type="region of interest" description="Disordered" evidence="4">
    <location>
        <begin position="72"/>
        <end position="137"/>
    </location>
</feature>
<dbReference type="GO" id="GO:0008234">
    <property type="term" value="F:cysteine-type peptidase activity"/>
    <property type="evidence" value="ECO:0007669"/>
    <property type="project" value="InterPro"/>
</dbReference>
<dbReference type="Gramene" id="ESQ38289">
    <property type="protein sequence ID" value="ESQ38289"/>
    <property type="gene ID" value="EUTSA_v10029129mg"/>
</dbReference>
<evidence type="ECO:0000259" key="5">
    <source>
        <dbReference type="PROSITE" id="PS50600"/>
    </source>
</evidence>
<keyword evidence="7" id="KW-1185">Reference proteome</keyword>
<proteinExistence type="inferred from homology"/>
<dbReference type="InterPro" id="IPR038765">
    <property type="entry name" value="Papain-like_cys_pep_sf"/>
</dbReference>
<name>V4L3Q9_EUTSA</name>
<evidence type="ECO:0000256" key="3">
    <source>
        <dbReference type="ARBA" id="ARBA00022801"/>
    </source>
</evidence>
<dbReference type="Pfam" id="PF02902">
    <property type="entry name" value="Peptidase_C48"/>
    <property type="match status" value="1"/>
</dbReference>
<evidence type="ECO:0000256" key="1">
    <source>
        <dbReference type="ARBA" id="ARBA00005234"/>
    </source>
</evidence>
<keyword evidence="2" id="KW-0645">Protease</keyword>